<dbReference type="Proteomes" id="UP000696485">
    <property type="component" value="Unassembled WGS sequence"/>
</dbReference>
<reference evidence="1" key="1">
    <citation type="journal article" date="2020" name="Fungal Divers.">
        <title>Resolving the Mortierellaceae phylogeny through synthesis of multi-gene phylogenetics and phylogenomics.</title>
        <authorList>
            <person name="Vandepol N."/>
            <person name="Liber J."/>
            <person name="Desiro A."/>
            <person name="Na H."/>
            <person name="Kennedy M."/>
            <person name="Barry K."/>
            <person name="Grigoriev I.V."/>
            <person name="Miller A.N."/>
            <person name="O'Donnell K."/>
            <person name="Stajich J.E."/>
            <person name="Bonito G."/>
        </authorList>
    </citation>
    <scope>NUCLEOTIDE SEQUENCE</scope>
    <source>
        <strain evidence="1">NVP1</strain>
    </source>
</reference>
<accession>A0A9P5SD66</accession>
<keyword evidence="2" id="KW-1185">Reference proteome</keyword>
<organism evidence="1 2">
    <name type="scientific">Podila minutissima</name>
    <dbReference type="NCBI Taxonomy" id="64525"/>
    <lineage>
        <taxon>Eukaryota</taxon>
        <taxon>Fungi</taxon>
        <taxon>Fungi incertae sedis</taxon>
        <taxon>Mucoromycota</taxon>
        <taxon>Mortierellomycotina</taxon>
        <taxon>Mortierellomycetes</taxon>
        <taxon>Mortierellales</taxon>
        <taxon>Mortierellaceae</taxon>
        <taxon>Podila</taxon>
    </lineage>
</organism>
<protein>
    <submittedName>
        <fullName evidence="1">Uncharacterized protein</fullName>
    </submittedName>
</protein>
<gene>
    <name evidence="1" type="ORF">BG006_010508</name>
</gene>
<evidence type="ECO:0000313" key="1">
    <source>
        <dbReference type="EMBL" id="KAF9326035.1"/>
    </source>
</evidence>
<comment type="caution">
    <text evidence="1">The sequence shown here is derived from an EMBL/GenBank/DDBJ whole genome shotgun (WGS) entry which is preliminary data.</text>
</comment>
<dbReference type="AlphaFoldDB" id="A0A9P5SD66"/>
<dbReference type="EMBL" id="JAAAUY010000835">
    <property type="protein sequence ID" value="KAF9326035.1"/>
    <property type="molecule type" value="Genomic_DNA"/>
</dbReference>
<name>A0A9P5SD66_9FUNG</name>
<evidence type="ECO:0000313" key="2">
    <source>
        <dbReference type="Proteomes" id="UP000696485"/>
    </source>
</evidence>
<sequence length="116" mass="13388">MLIRMYVFITWLIMFLSAARMGWMAFALASNKNQISSGCHGGVNDKGYTTPTALANIYCQYNIDTVVTMFIVGFVVDFALKGYHYFVVWRYYVRMRLTPGDQKYAAFTYEEALDEI</sequence>
<proteinExistence type="predicted"/>